<dbReference type="PANTHER" id="PTHR36304">
    <property type="entry name" value="DOMAIN GTPASE-ACTIVATING PROTEIN, PUTATIVE-RELATED-RELATED"/>
    <property type="match status" value="1"/>
</dbReference>
<sequence length="204" mass="23055">MVPLSGNLEDFEITDVLQVIHLSNKDGVLHIKGEKGDALMYFKGGLLLHAEAQGSEGMSAVQKILIYRKGTFEFRPGEVVNKTSIQMPIQNVILEAARQIDEWKQMEKVIPSVNVIVNFVEEPEMSNIELSADEWKILTTVDGKKSLKEIAKELGLEEFLVAKTLYGLISSGLLKVIGEKEEEHKEEEEKEKNKRRGGGFFRRR</sequence>
<evidence type="ECO:0000313" key="3">
    <source>
        <dbReference type="EMBL" id="HDI83349.1"/>
    </source>
</evidence>
<proteinExistence type="predicted"/>
<evidence type="ECO:0000259" key="2">
    <source>
        <dbReference type="Pfam" id="PF14332"/>
    </source>
</evidence>
<comment type="caution">
    <text evidence="3">The sequence shown here is derived from an EMBL/GenBank/DDBJ whole genome shotgun (WGS) entry which is preliminary data.</text>
</comment>
<gene>
    <name evidence="3" type="ORF">ENF18_06115</name>
</gene>
<dbReference type="Proteomes" id="UP000885847">
    <property type="component" value="Unassembled WGS sequence"/>
</dbReference>
<organism evidence="3">
    <name type="scientific">candidate division WOR-3 bacterium</name>
    <dbReference type="NCBI Taxonomy" id="2052148"/>
    <lineage>
        <taxon>Bacteria</taxon>
        <taxon>Bacteria division WOR-3</taxon>
    </lineage>
</organism>
<accession>A0A7C0VC70</accession>
<feature type="region of interest" description="Disordered" evidence="1">
    <location>
        <begin position="180"/>
        <end position="204"/>
    </location>
</feature>
<dbReference type="AlphaFoldDB" id="A0A7C0VC70"/>
<feature type="domain" description="PatA-like N-terminal" evidence="2">
    <location>
        <begin position="5"/>
        <end position="104"/>
    </location>
</feature>
<dbReference type="EMBL" id="DQWE01000291">
    <property type="protein sequence ID" value="HDI83349.1"/>
    <property type="molecule type" value="Genomic_DNA"/>
</dbReference>
<dbReference type="Pfam" id="PF14332">
    <property type="entry name" value="DUF4388"/>
    <property type="match status" value="1"/>
</dbReference>
<dbReference type="InterPro" id="IPR025497">
    <property type="entry name" value="PatA-like_N"/>
</dbReference>
<evidence type="ECO:0000256" key="1">
    <source>
        <dbReference type="SAM" id="MobiDB-lite"/>
    </source>
</evidence>
<reference evidence="3" key="1">
    <citation type="journal article" date="2020" name="mSystems">
        <title>Genome- and Community-Level Interaction Insights into Carbon Utilization and Element Cycling Functions of Hydrothermarchaeota in Hydrothermal Sediment.</title>
        <authorList>
            <person name="Zhou Z."/>
            <person name="Liu Y."/>
            <person name="Xu W."/>
            <person name="Pan J."/>
            <person name="Luo Z.H."/>
            <person name="Li M."/>
        </authorList>
    </citation>
    <scope>NUCLEOTIDE SEQUENCE [LARGE SCALE GENOMIC DNA]</scope>
    <source>
        <strain evidence="3">HyVt-102</strain>
    </source>
</reference>
<protein>
    <submittedName>
        <fullName evidence="3">DUF4388 domain-containing protein</fullName>
    </submittedName>
</protein>
<dbReference type="PANTHER" id="PTHR36304:SF4">
    <property type="entry name" value="DUF4388 DOMAIN-CONTAINING PROTEIN"/>
    <property type="match status" value="1"/>
</dbReference>
<name>A0A7C0VC70_UNCW3</name>
<feature type="compositionally biased region" description="Basic residues" evidence="1">
    <location>
        <begin position="193"/>
        <end position="204"/>
    </location>
</feature>